<feature type="region of interest" description="Disordered" evidence="1">
    <location>
        <begin position="54"/>
        <end position="73"/>
    </location>
</feature>
<dbReference type="AlphaFoldDB" id="A0A167RBT7"/>
<reference evidence="3" key="1">
    <citation type="submission" date="2015-06" db="EMBL/GenBank/DDBJ databases">
        <title>Expansion of signal transduction pathways in fungi by whole-genome duplication.</title>
        <authorList>
            <consortium name="DOE Joint Genome Institute"/>
            <person name="Corrochano L.M."/>
            <person name="Kuo A."/>
            <person name="Marcet-Houben M."/>
            <person name="Polaino S."/>
            <person name="Salamov A."/>
            <person name="Villalobos J.M."/>
            <person name="Alvarez M.I."/>
            <person name="Avalos J."/>
            <person name="Benito E.P."/>
            <person name="Benoit I."/>
            <person name="Burger G."/>
            <person name="Camino L.P."/>
            <person name="Canovas D."/>
            <person name="Cerda-Olmedo E."/>
            <person name="Cheng J.-F."/>
            <person name="Dominguez A."/>
            <person name="Elias M."/>
            <person name="Eslava A.P."/>
            <person name="Glaser F."/>
            <person name="Grimwood J."/>
            <person name="Gutierrez G."/>
            <person name="Heitman J."/>
            <person name="Henrissat B."/>
            <person name="Iturriaga E.A."/>
            <person name="Lang B.F."/>
            <person name="Lavin J.L."/>
            <person name="Lee S."/>
            <person name="Li W."/>
            <person name="Lindquist E."/>
            <person name="Lopez-Garcia S."/>
            <person name="Luque E.M."/>
            <person name="Marcos A.T."/>
            <person name="Martin J."/>
            <person name="McCluskey K."/>
            <person name="Medina H.R."/>
            <person name="Miralles-Duran A."/>
            <person name="Miyazaki A."/>
            <person name="Munoz-Torres E."/>
            <person name="Oguiza J.A."/>
            <person name="Ohm R."/>
            <person name="Olmedo M."/>
            <person name="Orejas M."/>
            <person name="Ortiz-Castellanos L."/>
            <person name="Pisabarro A.G."/>
            <person name="Rodriguez-Romero J."/>
            <person name="Ruiz-Herrera J."/>
            <person name="Ruiz-Vazquez R."/>
            <person name="Sanz C."/>
            <person name="Schackwitz W."/>
            <person name="Schmutz J."/>
            <person name="Shahriari M."/>
            <person name="Shelest E."/>
            <person name="Silva-Franco F."/>
            <person name="Soanes D."/>
            <person name="Syed K."/>
            <person name="Tagua V.G."/>
            <person name="Talbot N.J."/>
            <person name="Thon M."/>
            <person name="De vries R.P."/>
            <person name="Wiebenga A."/>
            <person name="Yadav J.S."/>
            <person name="Braun E.L."/>
            <person name="Baker S."/>
            <person name="Garre V."/>
            <person name="Horwitz B."/>
            <person name="Torres-Martinez S."/>
            <person name="Idnurm A."/>
            <person name="Herrera-Estrella A."/>
            <person name="Gabaldon T."/>
            <person name="Grigoriev I.V."/>
        </authorList>
    </citation>
    <scope>NUCLEOTIDE SEQUENCE [LARGE SCALE GENOMIC DNA]</scope>
    <source>
        <strain evidence="3">NRRL 1555(-)</strain>
    </source>
</reference>
<dbReference type="Proteomes" id="UP000077315">
    <property type="component" value="Unassembled WGS sequence"/>
</dbReference>
<keyword evidence="3" id="KW-1185">Reference proteome</keyword>
<dbReference type="EMBL" id="KV440971">
    <property type="protein sequence ID" value="OAD81307.1"/>
    <property type="molecule type" value="Genomic_DNA"/>
</dbReference>
<dbReference type="GeneID" id="28998962"/>
<feature type="region of interest" description="Disordered" evidence="1">
    <location>
        <begin position="98"/>
        <end position="126"/>
    </location>
</feature>
<name>A0A167RBT7_PHYB8</name>
<accession>A0A167RBT7</accession>
<gene>
    <name evidence="2" type="ORF">PHYBLDRAFT_178889</name>
</gene>
<evidence type="ECO:0000313" key="2">
    <source>
        <dbReference type="EMBL" id="OAD81307.1"/>
    </source>
</evidence>
<dbReference type="InParanoid" id="A0A167RBT7"/>
<dbReference type="RefSeq" id="XP_018299347.1">
    <property type="nucleotide sequence ID" value="XM_018438056.1"/>
</dbReference>
<sequence length="126" mass="14449">MLQDKLYMFPTTLSCNIPQRQPWPKTTWDKKLKLIDDLELNLRRRKEINLSTSNNLDHVEPASSNDASEYIQQNQSDADLSDAIEHVLQFRAASDGYASYNNVSNQSPETNPNVSSNHGFNVEYPY</sequence>
<feature type="compositionally biased region" description="Polar residues" evidence="1">
    <location>
        <begin position="99"/>
        <end position="119"/>
    </location>
</feature>
<organism evidence="2 3">
    <name type="scientific">Phycomyces blakesleeanus (strain ATCC 8743b / DSM 1359 / FGSC 10004 / NBRC 33097 / NRRL 1555)</name>
    <dbReference type="NCBI Taxonomy" id="763407"/>
    <lineage>
        <taxon>Eukaryota</taxon>
        <taxon>Fungi</taxon>
        <taxon>Fungi incertae sedis</taxon>
        <taxon>Mucoromycota</taxon>
        <taxon>Mucoromycotina</taxon>
        <taxon>Mucoromycetes</taxon>
        <taxon>Mucorales</taxon>
        <taxon>Phycomycetaceae</taxon>
        <taxon>Phycomyces</taxon>
    </lineage>
</organism>
<protein>
    <submittedName>
        <fullName evidence="2">Uncharacterized protein</fullName>
    </submittedName>
</protein>
<evidence type="ECO:0000256" key="1">
    <source>
        <dbReference type="SAM" id="MobiDB-lite"/>
    </source>
</evidence>
<dbReference type="VEuPathDB" id="FungiDB:PHYBLDRAFT_178889"/>
<evidence type="ECO:0000313" key="3">
    <source>
        <dbReference type="Proteomes" id="UP000077315"/>
    </source>
</evidence>
<proteinExistence type="predicted"/>